<gene>
    <name evidence="2" type="ORF">CCMP2556_LOCUS33158</name>
</gene>
<dbReference type="Proteomes" id="UP001642484">
    <property type="component" value="Unassembled WGS sequence"/>
</dbReference>
<proteinExistence type="predicted"/>
<feature type="non-terminal residue" evidence="2">
    <location>
        <position position="1"/>
    </location>
</feature>
<name>A0ABP0NVN5_9DINO</name>
<keyword evidence="3" id="KW-1185">Reference proteome</keyword>
<organism evidence="2 3">
    <name type="scientific">Durusdinium trenchii</name>
    <dbReference type="NCBI Taxonomy" id="1381693"/>
    <lineage>
        <taxon>Eukaryota</taxon>
        <taxon>Sar</taxon>
        <taxon>Alveolata</taxon>
        <taxon>Dinophyceae</taxon>
        <taxon>Suessiales</taxon>
        <taxon>Symbiodiniaceae</taxon>
        <taxon>Durusdinium</taxon>
    </lineage>
</organism>
<reference evidence="2 3" key="1">
    <citation type="submission" date="2024-02" db="EMBL/GenBank/DDBJ databases">
        <authorList>
            <person name="Chen Y."/>
            <person name="Shah S."/>
            <person name="Dougan E. K."/>
            <person name="Thang M."/>
            <person name="Chan C."/>
        </authorList>
    </citation>
    <scope>NUCLEOTIDE SEQUENCE [LARGE SCALE GENOMIC DNA]</scope>
</reference>
<evidence type="ECO:0000256" key="1">
    <source>
        <dbReference type="SAM" id="Coils"/>
    </source>
</evidence>
<keyword evidence="1" id="KW-0175">Coiled coil</keyword>
<evidence type="ECO:0000313" key="2">
    <source>
        <dbReference type="EMBL" id="CAK9067463.1"/>
    </source>
</evidence>
<accession>A0ABP0NVN5</accession>
<evidence type="ECO:0000313" key="3">
    <source>
        <dbReference type="Proteomes" id="UP001642484"/>
    </source>
</evidence>
<protein>
    <submittedName>
        <fullName evidence="2">Uncharacterized protein</fullName>
    </submittedName>
</protein>
<comment type="caution">
    <text evidence="2">The sequence shown here is derived from an EMBL/GenBank/DDBJ whole genome shotgun (WGS) entry which is preliminary data.</text>
</comment>
<sequence>APLAPRQRRPTLAEARAQQDILQLLQGTAESLEDGGVASPGQVEAPHLEQLCSQLQGLRGRYMEMLGRCEEFRHQLCEAQAKKEAHRTAADQKRRNWEKLVAEHQLLVDQGEAEIERLREEVEEAQRRQEKVQKEQERLERAARQDRVSLEQLRLKLRQMEARLDDAGTFWSRTIELRSCQFQNRN</sequence>
<dbReference type="EMBL" id="CAXAMN010022219">
    <property type="protein sequence ID" value="CAK9067463.1"/>
    <property type="molecule type" value="Genomic_DNA"/>
</dbReference>
<feature type="coiled-coil region" evidence="1">
    <location>
        <begin position="101"/>
        <end position="163"/>
    </location>
</feature>